<dbReference type="Pfam" id="PF08021">
    <property type="entry name" value="FAD_binding_9"/>
    <property type="match status" value="1"/>
</dbReference>
<dbReference type="CDD" id="cd06193">
    <property type="entry name" value="siderophore_interacting"/>
    <property type="match status" value="1"/>
</dbReference>
<dbReference type="InterPro" id="IPR039374">
    <property type="entry name" value="SIP_fam"/>
</dbReference>
<gene>
    <name evidence="3" type="ORF">FWJ25_09455</name>
</gene>
<dbReference type="Pfam" id="PF04954">
    <property type="entry name" value="SIP"/>
    <property type="match status" value="1"/>
</dbReference>
<dbReference type="Gene3D" id="3.40.50.80">
    <property type="entry name" value="Nucleotide-binding domain of ferredoxin-NADP reductase (FNR) module"/>
    <property type="match status" value="1"/>
</dbReference>
<dbReference type="InterPro" id="IPR017927">
    <property type="entry name" value="FAD-bd_FR_type"/>
</dbReference>
<dbReference type="Proteomes" id="UP000323161">
    <property type="component" value="Unassembled WGS sequence"/>
</dbReference>
<dbReference type="PROSITE" id="PS51384">
    <property type="entry name" value="FAD_FR"/>
    <property type="match status" value="1"/>
</dbReference>
<feature type="domain" description="FAD-binding FR-type" evidence="2">
    <location>
        <begin position="4"/>
        <end position="108"/>
    </location>
</feature>
<dbReference type="RefSeq" id="WP_149600009.1">
    <property type="nucleotide sequence ID" value="NZ_VTUU01000003.1"/>
</dbReference>
<accession>A0A5B0VJ14</accession>
<dbReference type="InterPro" id="IPR007037">
    <property type="entry name" value="SIP_rossman_dom"/>
</dbReference>
<dbReference type="AlphaFoldDB" id="A0A5B0VJ14"/>
<dbReference type="InterPro" id="IPR017938">
    <property type="entry name" value="Riboflavin_synthase-like_b-brl"/>
</dbReference>
<dbReference type="PANTHER" id="PTHR30157">
    <property type="entry name" value="FERRIC REDUCTASE, NADPH-DEPENDENT"/>
    <property type="match status" value="1"/>
</dbReference>
<evidence type="ECO:0000313" key="4">
    <source>
        <dbReference type="Proteomes" id="UP000323161"/>
    </source>
</evidence>
<sequence>MAKPQIREMEVVRSTYLSSHMLSVTLGGENIGTIPDDQESAYIKLIFPREGEDKPLMRTYTIRAQRPGEIDVDFVIHEDAGPASAWASKAKPGDRILIGGPGPKKLINPEGDWFLIAGDMTALPAITVNLASLADDARGYAVIEVISEDDIRPIDHPAGVELHWLVNPTPDDSGETLLARVRELAWLEGQVAVWAACEFNSMRALRKYLKQEQDVPRDHLYISSYWKIGQSEDGHKAAKKRDLEKEGL</sequence>
<evidence type="ECO:0000313" key="3">
    <source>
        <dbReference type="EMBL" id="KAA1174444.1"/>
    </source>
</evidence>
<organism evidence="3 4">
    <name type="scientific">Marinobacter salinexigens</name>
    <dbReference type="NCBI Taxonomy" id="2919747"/>
    <lineage>
        <taxon>Bacteria</taxon>
        <taxon>Pseudomonadati</taxon>
        <taxon>Pseudomonadota</taxon>
        <taxon>Gammaproteobacteria</taxon>
        <taxon>Pseudomonadales</taxon>
        <taxon>Marinobacteraceae</taxon>
        <taxon>Marinobacter</taxon>
    </lineage>
</organism>
<comment type="similarity">
    <text evidence="1">Belongs to the SIP oxidoreductase family.</text>
</comment>
<name>A0A5B0VJ14_9GAMM</name>
<keyword evidence="4" id="KW-1185">Reference proteome</keyword>
<dbReference type="GO" id="GO:0016491">
    <property type="term" value="F:oxidoreductase activity"/>
    <property type="evidence" value="ECO:0007669"/>
    <property type="project" value="InterPro"/>
</dbReference>
<protein>
    <submittedName>
        <fullName evidence="3">Siderophore-interacting protein</fullName>
    </submittedName>
</protein>
<evidence type="ECO:0000259" key="2">
    <source>
        <dbReference type="PROSITE" id="PS51384"/>
    </source>
</evidence>
<reference evidence="3 4" key="1">
    <citation type="submission" date="2019-08" db="EMBL/GenBank/DDBJ databases">
        <title>Marinobacter ZYF650 sp. nov., a marine bacterium isolated from seawater of the Mariana trench.</title>
        <authorList>
            <person name="Ahmad W."/>
        </authorList>
    </citation>
    <scope>NUCLEOTIDE SEQUENCE [LARGE SCALE GENOMIC DNA]</scope>
    <source>
        <strain evidence="3 4">ZYF650</strain>
    </source>
</reference>
<comment type="caution">
    <text evidence="3">The sequence shown here is derived from an EMBL/GenBank/DDBJ whole genome shotgun (WGS) entry which is preliminary data.</text>
</comment>
<dbReference type="EMBL" id="VTUU01000003">
    <property type="protein sequence ID" value="KAA1174444.1"/>
    <property type="molecule type" value="Genomic_DNA"/>
</dbReference>
<proteinExistence type="inferred from homology"/>
<dbReference type="PANTHER" id="PTHR30157:SF0">
    <property type="entry name" value="NADPH-DEPENDENT FERRIC-CHELATE REDUCTASE"/>
    <property type="match status" value="1"/>
</dbReference>
<dbReference type="SUPFAM" id="SSF63380">
    <property type="entry name" value="Riboflavin synthase domain-like"/>
    <property type="match status" value="1"/>
</dbReference>
<dbReference type="InterPro" id="IPR013113">
    <property type="entry name" value="SIP_FAD-bd"/>
</dbReference>
<evidence type="ECO:0000256" key="1">
    <source>
        <dbReference type="ARBA" id="ARBA00035644"/>
    </source>
</evidence>
<dbReference type="Gene3D" id="2.40.30.10">
    <property type="entry name" value="Translation factors"/>
    <property type="match status" value="1"/>
</dbReference>
<dbReference type="InterPro" id="IPR039261">
    <property type="entry name" value="FNR_nucleotide-bd"/>
</dbReference>